<keyword evidence="5 7" id="KW-0931">ER-Golgi transport</keyword>
<sequence length="1628" mass="187752">MKKNIQNNKEQPVKKEDLCNFPYSEKRNVDINIQWHTSINNNYNFYKKDIQTSKKFISDKLENKKNPEIQETIPKNPFKGQEDPKTIISSQKAYEFNFQSQINLEPISVNPDENISKNDMIGIIEKTSEKISSGIFEKDSIPLRNFFLKQQENEMTEDKKDIISSDLHTEFDYASTLFKTVDNDEYFFLKNTFDTLTIQNESIQNYDNNNKNNSISSQVDYNDIWKTIGEDTDFLPDEVICTDNDITFRTDDITLNTKTMPSNENIFFSPENSTKHYLNQNSNMSYPYLNNHELDIFSSSKKPGLMSHTYHSNMHNNNTQLYPLHTGFQANNLDTNKTKNIFNQSSSEISSGNNISSLTNTGNQQSYQPNNNYFSTINSENNEIAAKSYISIKSGYLSPYDLPVQFIPKFRRLENPVSNKYVDIQKHNHSSGYIQTNINTFEMKSSKSLQNMPIDEKVTNNSEILCSKASLKDINNEKDLLSYTSTDASIPDANTYFMQQTSKTYKEKTEEKNKMFQDLPIEFSKKSKVSNKTINKTFINTQNTDFEIQHSNLQYTSTGQKDIQKIYQNSHEANLNVFSNINNKASLSDTPFNINSLGLNTKKIDMNNFSLNNIEDRQNIHNESHIQENALEPNDFSYSEAGAAKKNNLYSQHSLEPNYNLKKNLVIKENTQGLKNENSINISQNFSSTSNYEPYISTIQKNIQPPPHLPLDKDDSYLQSEKQDNSVTSNIYTSFILPSHPMSSNIQNNNSMLDISENSPRRFNFDEKTKPIYHKNSFENSSYPILVWGFGGKIITIFPNKTYISSNSEYIYSNLSHTSGTLRISNIKSYFQNSELLNMTIPGPLFSISKNTNKSRKKEAIKWMKEKIQSLELIKDDEKQDFFDEKILLWKIIYILLDNSSSSDQFESIRSILNLLQPDLQFSNKESKFTITADFMDSSFNLDANTQEISSYTITQESLKQIKLYLLNGAKNEAIQFCLDKKLWPHALLISNSMGKDVWKYVVKEFIRSEINDKNKSIQSLKFFYEALCEDDLNIGIPDSFFNNTVNIELNKTKEFHKDYLNSWKETLVMILSNPSDKDSNIIYNLGKLLIKNNYIIPGHICFLLAKKDSLFSMLDIHNSGLILLGGDHINNPFSFYHDLDNIILNEILELYTALKSQSPFYGYPHLQAYKFYYAAMLADFGYISEAQKYCESINEIIKKYSKGSPSFHLSFFQQFQEFSSRLLTYESLNSIPSWFGKKMSKPKLDSFWGSIENKFSKFVTGETSSIESQEILNNDSKPFERLSEKIMHSKIHSQTNLEALNTCTVGPCLKQDEFVSQPNHQEKPIKTCQNNYELSPNSFITNFEDPNVFLKDKKYSHLSCYQPMPKFYEASNQESYHENDQYYSESIISENSSENILNKKAFKENDQIELSKNDDPNCLESGDVQTNDFYNINSKLKDLSITKLDSEDSCDVKPKSQSPKNNKDENVNSSWFSKWWGKKEQSKEKKIYKAKLGEENSFVYDTELKKWVNKKDNASISEHVISPPPPPKKTESSCSIDSIAQESLHYNESNKTSLSTIIPSVDSTNPQLSTKFTHKPIVSNDDTIDDLLKMASEYSLTNENIQTKTFPRKIKAKNTKNKYVDVMNLNP</sequence>
<dbReference type="GO" id="GO:0007030">
    <property type="term" value="P:Golgi organization"/>
    <property type="evidence" value="ECO:0007669"/>
    <property type="project" value="TreeGrafter"/>
</dbReference>
<proteinExistence type="inferred from homology"/>
<evidence type="ECO:0000256" key="5">
    <source>
        <dbReference type="ARBA" id="ARBA00022892"/>
    </source>
</evidence>
<name>A0A899G0C2_9ASCO</name>
<dbReference type="PANTHER" id="PTHR13402:SF6">
    <property type="entry name" value="SECRETORY 16, ISOFORM I"/>
    <property type="match status" value="1"/>
</dbReference>
<feature type="domain" description="Sec16 central conserved" evidence="10">
    <location>
        <begin position="784"/>
        <end position="899"/>
    </location>
</feature>
<organism evidence="11 12">
    <name type="scientific">Pneumocystis wakefieldiae</name>
    <dbReference type="NCBI Taxonomy" id="38082"/>
    <lineage>
        <taxon>Eukaryota</taxon>
        <taxon>Fungi</taxon>
        <taxon>Dikarya</taxon>
        <taxon>Ascomycota</taxon>
        <taxon>Taphrinomycotina</taxon>
        <taxon>Pneumocystomycetes</taxon>
        <taxon>Pneumocystaceae</taxon>
        <taxon>Pneumocystis</taxon>
    </lineage>
</organism>
<dbReference type="Gene3D" id="1.25.40.1030">
    <property type="match status" value="1"/>
</dbReference>
<dbReference type="EMBL" id="CP054540">
    <property type="protein sequence ID" value="QSL65984.1"/>
    <property type="molecule type" value="Genomic_DNA"/>
</dbReference>
<dbReference type="GO" id="GO:0015031">
    <property type="term" value="P:protein transport"/>
    <property type="evidence" value="ECO:0007669"/>
    <property type="project" value="UniProtKB-KW"/>
</dbReference>
<dbReference type="GO" id="GO:0070971">
    <property type="term" value="C:endoplasmic reticulum exit site"/>
    <property type="evidence" value="ECO:0007669"/>
    <property type="project" value="TreeGrafter"/>
</dbReference>
<keyword evidence="7" id="KW-0472">Membrane</keyword>
<evidence type="ECO:0000313" key="12">
    <source>
        <dbReference type="Proteomes" id="UP000663699"/>
    </source>
</evidence>
<dbReference type="CDD" id="cd09233">
    <property type="entry name" value="ACE1-Sec16-like"/>
    <property type="match status" value="1"/>
</dbReference>
<keyword evidence="7" id="KW-0653">Protein transport</keyword>
<comment type="function">
    <text evidence="6 7">Involved in the initiation of assembly of the COPII coat required for the formation of transport vesicles from the endoplasmic reticulum (ER) and the selection of cargo molecules. Also involved in autophagy.</text>
</comment>
<evidence type="ECO:0000256" key="1">
    <source>
        <dbReference type="ARBA" id="ARBA00004397"/>
    </source>
</evidence>
<evidence type="ECO:0000256" key="7">
    <source>
        <dbReference type="RuleBase" id="RU364101"/>
    </source>
</evidence>
<comment type="similarity">
    <text evidence="2 7">Belongs to the SEC16 family.</text>
</comment>
<dbReference type="GO" id="GO:0005789">
    <property type="term" value="C:endoplasmic reticulum membrane"/>
    <property type="evidence" value="ECO:0007669"/>
    <property type="project" value="UniProtKB-SubCell"/>
</dbReference>
<dbReference type="Proteomes" id="UP000663699">
    <property type="component" value="Chromosome 9"/>
</dbReference>
<keyword evidence="3 7" id="KW-0813">Transport</keyword>
<dbReference type="Pfam" id="PF12931">
    <property type="entry name" value="TPR_Sec16"/>
    <property type="match status" value="1"/>
</dbReference>
<keyword evidence="12" id="KW-1185">Reference proteome</keyword>
<dbReference type="GO" id="GO:0012507">
    <property type="term" value="C:ER to Golgi transport vesicle membrane"/>
    <property type="evidence" value="ECO:0007669"/>
    <property type="project" value="TreeGrafter"/>
</dbReference>
<dbReference type="InterPro" id="IPR024298">
    <property type="entry name" value="Sec16_Sec23-bd"/>
</dbReference>
<keyword evidence="7" id="KW-0072">Autophagy</keyword>
<evidence type="ECO:0000313" key="11">
    <source>
        <dbReference type="EMBL" id="QSL65984.1"/>
    </source>
</evidence>
<keyword evidence="4 7" id="KW-0256">Endoplasmic reticulum</keyword>
<dbReference type="GO" id="GO:0006914">
    <property type="term" value="P:autophagy"/>
    <property type="evidence" value="ECO:0007669"/>
    <property type="project" value="UniProtKB-KW"/>
</dbReference>
<evidence type="ECO:0000256" key="6">
    <source>
        <dbReference type="ARBA" id="ARBA00024687"/>
    </source>
</evidence>
<gene>
    <name evidence="11" type="ORF">MERGE_003121</name>
</gene>
<feature type="region of interest" description="Disordered" evidence="8">
    <location>
        <begin position="1448"/>
        <end position="1467"/>
    </location>
</feature>
<evidence type="ECO:0000259" key="9">
    <source>
        <dbReference type="Pfam" id="PF12931"/>
    </source>
</evidence>
<evidence type="ECO:0000256" key="8">
    <source>
        <dbReference type="SAM" id="MobiDB-lite"/>
    </source>
</evidence>
<feature type="domain" description="Sec16 Sec23-binding" evidence="9">
    <location>
        <begin position="962"/>
        <end position="1263"/>
    </location>
</feature>
<protein>
    <recommendedName>
        <fullName evidence="7">Protein transport protein sec16</fullName>
    </recommendedName>
</protein>
<dbReference type="OrthoDB" id="8918678at2759"/>
<comment type="subcellular location">
    <subcellularLocation>
        <location evidence="1">Endoplasmic reticulum membrane</location>
        <topology evidence="1">Peripheral membrane protein</topology>
        <orientation evidence="1">Cytoplasmic side</orientation>
    </subcellularLocation>
</comment>
<dbReference type="InterPro" id="IPR024340">
    <property type="entry name" value="Sec16_CCD"/>
</dbReference>
<evidence type="ECO:0000256" key="4">
    <source>
        <dbReference type="ARBA" id="ARBA00022824"/>
    </source>
</evidence>
<evidence type="ECO:0000259" key="10">
    <source>
        <dbReference type="Pfam" id="PF12932"/>
    </source>
</evidence>
<reference evidence="11" key="1">
    <citation type="submission" date="2020-06" db="EMBL/GenBank/DDBJ databases">
        <title>Genomes of multiple members of Pneumocystis genus reveal paths to human pathogen Pneumocystis jirovecii.</title>
        <authorList>
            <person name="Cisse O.H."/>
            <person name="Ma L."/>
            <person name="Dekker J."/>
            <person name="Khil P."/>
            <person name="Jo J."/>
            <person name="Brenchley J."/>
            <person name="Blair R."/>
            <person name="Pahar B."/>
            <person name="Chabe M."/>
            <person name="Van Rompay K.A."/>
            <person name="Keesler R."/>
            <person name="Sukura A."/>
            <person name="Hirsch V."/>
            <person name="Kutty G."/>
            <person name="Liu Y."/>
            <person name="Peng L."/>
            <person name="Chen J."/>
            <person name="Song J."/>
            <person name="Weissenbacher-Lang C."/>
            <person name="Xu J."/>
            <person name="Upham N.S."/>
            <person name="Stajich J.E."/>
            <person name="Cuomo C.A."/>
            <person name="Cushion M.T."/>
            <person name="Kovacs J.A."/>
        </authorList>
    </citation>
    <scope>NUCLEOTIDE SEQUENCE</scope>
    <source>
        <strain evidence="11">2A</strain>
    </source>
</reference>
<dbReference type="GO" id="GO:0016192">
    <property type="term" value="P:vesicle-mediated transport"/>
    <property type="evidence" value="ECO:0007669"/>
    <property type="project" value="UniProtKB-KW"/>
</dbReference>
<dbReference type="PANTHER" id="PTHR13402">
    <property type="entry name" value="RGPR-RELATED"/>
    <property type="match status" value="1"/>
</dbReference>
<dbReference type="Pfam" id="PF12932">
    <property type="entry name" value="Sec16"/>
    <property type="match status" value="1"/>
</dbReference>
<accession>A0A899G0C2</accession>
<evidence type="ECO:0000256" key="2">
    <source>
        <dbReference type="ARBA" id="ARBA00005927"/>
    </source>
</evidence>
<evidence type="ECO:0000256" key="3">
    <source>
        <dbReference type="ARBA" id="ARBA00022448"/>
    </source>
</evidence>
<dbReference type="GO" id="GO:0070973">
    <property type="term" value="P:protein localization to endoplasmic reticulum exit site"/>
    <property type="evidence" value="ECO:0007669"/>
    <property type="project" value="TreeGrafter"/>
</dbReference>